<sequence>MHVFASGVDKNTVVLMDARASRLENQDAIDTAKVSMLADPKEILNLAKNKSAIERRVHTVIDNFAERGLQSLGVAHQEVLANSKDSPDGPWELVGLLPIFDPPRHESTETIGRALDMELVSR</sequence>
<dbReference type="Gene3D" id="3.40.1110.10">
    <property type="entry name" value="Calcium-transporting ATPase, cytoplasmic domain N"/>
    <property type="match status" value="2"/>
</dbReference>
<accession>A0A9K3HXT8</accession>
<reference evidence="2" key="2">
    <citation type="submission" date="2020-06" db="EMBL/GenBank/DDBJ databases">
        <title>Helianthus annuus Genome sequencing and assembly Release 2.</title>
        <authorList>
            <person name="Gouzy J."/>
            <person name="Langlade N."/>
            <person name="Munos S."/>
        </authorList>
    </citation>
    <scope>NUCLEOTIDE SEQUENCE</scope>
    <source>
        <tissue evidence="2">Leaves</tissue>
    </source>
</reference>
<name>A0A9K3HXT8_HELAN</name>
<dbReference type="GO" id="GO:0000166">
    <property type="term" value="F:nucleotide binding"/>
    <property type="evidence" value="ECO:0007669"/>
    <property type="project" value="InterPro"/>
</dbReference>
<dbReference type="InterPro" id="IPR023214">
    <property type="entry name" value="HAD_sf"/>
</dbReference>
<evidence type="ECO:0000313" key="2">
    <source>
        <dbReference type="EMBL" id="KAF5786482.1"/>
    </source>
</evidence>
<dbReference type="Gene3D" id="3.40.50.1000">
    <property type="entry name" value="HAD superfamily/HAD-like"/>
    <property type="match status" value="1"/>
</dbReference>
<evidence type="ECO:0000313" key="3">
    <source>
        <dbReference type="Proteomes" id="UP000215914"/>
    </source>
</evidence>
<keyword evidence="1" id="KW-0460">Magnesium</keyword>
<comment type="caution">
    <text evidence="2">The sequence shown here is derived from an EMBL/GenBank/DDBJ whole genome shotgun (WGS) entry which is preliminary data.</text>
</comment>
<dbReference type="InterPro" id="IPR023299">
    <property type="entry name" value="ATPase_P-typ_cyto_dom_N"/>
</dbReference>
<organism evidence="2 3">
    <name type="scientific">Helianthus annuus</name>
    <name type="common">Common sunflower</name>
    <dbReference type="NCBI Taxonomy" id="4232"/>
    <lineage>
        <taxon>Eukaryota</taxon>
        <taxon>Viridiplantae</taxon>
        <taxon>Streptophyta</taxon>
        <taxon>Embryophyta</taxon>
        <taxon>Tracheophyta</taxon>
        <taxon>Spermatophyta</taxon>
        <taxon>Magnoliopsida</taxon>
        <taxon>eudicotyledons</taxon>
        <taxon>Gunneridae</taxon>
        <taxon>Pentapetalae</taxon>
        <taxon>asterids</taxon>
        <taxon>campanulids</taxon>
        <taxon>Asterales</taxon>
        <taxon>Asteraceae</taxon>
        <taxon>Asteroideae</taxon>
        <taxon>Heliantheae alliance</taxon>
        <taxon>Heliantheae</taxon>
        <taxon>Helianthus</taxon>
    </lineage>
</organism>
<dbReference type="EMBL" id="MNCJ02000325">
    <property type="protein sequence ID" value="KAF5786482.1"/>
    <property type="molecule type" value="Genomic_DNA"/>
</dbReference>
<keyword evidence="3" id="KW-1185">Reference proteome</keyword>
<dbReference type="Proteomes" id="UP000215914">
    <property type="component" value="Unassembled WGS sequence"/>
</dbReference>
<dbReference type="SUPFAM" id="SSF81660">
    <property type="entry name" value="Metal cation-transporting ATPase, ATP-binding domain N"/>
    <property type="match status" value="1"/>
</dbReference>
<gene>
    <name evidence="2" type="ORF">HanXRQr2_Chr10g0441451</name>
</gene>
<dbReference type="Gramene" id="mRNA:HanXRQr2_Chr10g0441451">
    <property type="protein sequence ID" value="mRNA:HanXRQr2_Chr10g0441451"/>
    <property type="gene ID" value="HanXRQr2_Chr10g0441451"/>
</dbReference>
<reference evidence="2" key="1">
    <citation type="journal article" date="2017" name="Nature">
        <title>The sunflower genome provides insights into oil metabolism, flowering and Asterid evolution.</title>
        <authorList>
            <person name="Badouin H."/>
            <person name="Gouzy J."/>
            <person name="Grassa C.J."/>
            <person name="Murat F."/>
            <person name="Staton S.E."/>
            <person name="Cottret L."/>
            <person name="Lelandais-Briere C."/>
            <person name="Owens G.L."/>
            <person name="Carrere S."/>
            <person name="Mayjonade B."/>
            <person name="Legrand L."/>
            <person name="Gill N."/>
            <person name="Kane N.C."/>
            <person name="Bowers J.E."/>
            <person name="Hubner S."/>
            <person name="Bellec A."/>
            <person name="Berard A."/>
            <person name="Berges H."/>
            <person name="Blanchet N."/>
            <person name="Boniface M.C."/>
            <person name="Brunel D."/>
            <person name="Catrice O."/>
            <person name="Chaidir N."/>
            <person name="Claudel C."/>
            <person name="Donnadieu C."/>
            <person name="Faraut T."/>
            <person name="Fievet G."/>
            <person name="Helmstetter N."/>
            <person name="King M."/>
            <person name="Knapp S.J."/>
            <person name="Lai Z."/>
            <person name="Le Paslier M.C."/>
            <person name="Lippi Y."/>
            <person name="Lorenzon L."/>
            <person name="Mandel J.R."/>
            <person name="Marage G."/>
            <person name="Marchand G."/>
            <person name="Marquand E."/>
            <person name="Bret-Mestries E."/>
            <person name="Morien E."/>
            <person name="Nambeesan S."/>
            <person name="Nguyen T."/>
            <person name="Pegot-Espagnet P."/>
            <person name="Pouilly N."/>
            <person name="Raftis F."/>
            <person name="Sallet E."/>
            <person name="Schiex T."/>
            <person name="Thomas J."/>
            <person name="Vandecasteele C."/>
            <person name="Vares D."/>
            <person name="Vear F."/>
            <person name="Vautrin S."/>
            <person name="Crespi M."/>
            <person name="Mangin B."/>
            <person name="Burke J.M."/>
            <person name="Salse J."/>
            <person name="Munos S."/>
            <person name="Vincourt P."/>
            <person name="Rieseberg L.H."/>
            <person name="Langlade N.B."/>
        </authorList>
    </citation>
    <scope>NUCLEOTIDE SEQUENCE</scope>
    <source>
        <tissue evidence="2">Leaves</tissue>
    </source>
</reference>
<dbReference type="PANTHER" id="PTHR42861">
    <property type="entry name" value="CALCIUM-TRANSPORTING ATPASE"/>
    <property type="match status" value="1"/>
</dbReference>
<dbReference type="AlphaFoldDB" id="A0A9K3HXT8"/>
<proteinExistence type="predicted"/>
<protein>
    <submittedName>
        <fullName evidence="2">P-type H(+)-exporting transporter</fullName>
    </submittedName>
</protein>
<evidence type="ECO:0000256" key="1">
    <source>
        <dbReference type="ARBA" id="ARBA00022842"/>
    </source>
</evidence>